<dbReference type="InterPro" id="IPR036298">
    <property type="entry name" value="Chalcone_isomerase_sf"/>
</dbReference>
<evidence type="ECO:0000313" key="2">
    <source>
        <dbReference type="EMBL" id="KIJ45570.1"/>
    </source>
</evidence>
<name>A0A0C9W1X0_SPHS4</name>
<keyword evidence="3" id="KW-1185">Reference proteome</keyword>
<feature type="domain" description="Chalcone isomerase" evidence="1">
    <location>
        <begin position="132"/>
        <end position="257"/>
    </location>
</feature>
<sequence>MFRLFTINSYLRPRTDFSLSPRRNAIAFVGLAAATIGTSLAVLSKPVHLDAPQDNAVSDVVKDPATGIEFPKTLKVPSRFPLPTYTLVGVGVRKVSFLGINVYSVGFYADLDSVPPISRDATFDEKIRNVVENSSCVLRIVPTRSTSYSHLRDGFMRSIQARMVLQKSRGLLTEEQENRIASPLLKFKSLFPSTTLSKHTPLDILLPPTAKVDGKVSQERGLMVRDLGVISNTWLAEEFFLTYFEGKGISPPLKQTVEERLENIGK</sequence>
<accession>A0A0C9W1X0</accession>
<dbReference type="GO" id="GO:0016872">
    <property type="term" value="F:intramolecular lyase activity"/>
    <property type="evidence" value="ECO:0007669"/>
    <property type="project" value="InterPro"/>
</dbReference>
<evidence type="ECO:0000313" key="3">
    <source>
        <dbReference type="Proteomes" id="UP000054279"/>
    </source>
</evidence>
<dbReference type="InterPro" id="IPR016087">
    <property type="entry name" value="Chalcone_isomerase"/>
</dbReference>
<dbReference type="InterPro" id="IPR016088">
    <property type="entry name" value="Chalcone_isomerase_3-sand"/>
</dbReference>
<gene>
    <name evidence="2" type="ORF">M422DRAFT_227207</name>
</gene>
<dbReference type="HOGENOM" id="CLU_038840_2_0_1"/>
<reference evidence="2 3" key="1">
    <citation type="submission" date="2014-06" db="EMBL/GenBank/DDBJ databases">
        <title>Evolutionary Origins and Diversification of the Mycorrhizal Mutualists.</title>
        <authorList>
            <consortium name="DOE Joint Genome Institute"/>
            <consortium name="Mycorrhizal Genomics Consortium"/>
            <person name="Kohler A."/>
            <person name="Kuo A."/>
            <person name="Nagy L.G."/>
            <person name="Floudas D."/>
            <person name="Copeland A."/>
            <person name="Barry K.W."/>
            <person name="Cichocki N."/>
            <person name="Veneault-Fourrey C."/>
            <person name="LaButti K."/>
            <person name="Lindquist E.A."/>
            <person name="Lipzen A."/>
            <person name="Lundell T."/>
            <person name="Morin E."/>
            <person name="Murat C."/>
            <person name="Riley R."/>
            <person name="Ohm R."/>
            <person name="Sun H."/>
            <person name="Tunlid A."/>
            <person name="Henrissat B."/>
            <person name="Grigoriev I.V."/>
            <person name="Hibbett D.S."/>
            <person name="Martin F."/>
        </authorList>
    </citation>
    <scope>NUCLEOTIDE SEQUENCE [LARGE SCALE GENOMIC DNA]</scope>
    <source>
        <strain evidence="2 3">SS14</strain>
    </source>
</reference>
<dbReference type="Gene3D" id="3.50.70.10">
    <property type="match status" value="1"/>
</dbReference>
<feature type="domain" description="Chalcone isomerase" evidence="1">
    <location>
        <begin position="84"/>
        <end position="118"/>
    </location>
</feature>
<dbReference type="PANTHER" id="PTHR47284:SF3">
    <property type="entry name" value="FATTY-ACID-BINDING PROTEIN 2"/>
    <property type="match status" value="1"/>
</dbReference>
<evidence type="ECO:0000259" key="1">
    <source>
        <dbReference type="Pfam" id="PF16035"/>
    </source>
</evidence>
<dbReference type="Pfam" id="PF16035">
    <property type="entry name" value="Chalcone_2"/>
    <property type="match status" value="2"/>
</dbReference>
<dbReference type="OrthoDB" id="18193at2759"/>
<dbReference type="PANTHER" id="PTHR47284">
    <property type="entry name" value="FATTY-ACID-BINDING PROTEIN 2"/>
    <property type="match status" value="1"/>
</dbReference>
<dbReference type="SUPFAM" id="SSF54626">
    <property type="entry name" value="Chalcone isomerase"/>
    <property type="match status" value="1"/>
</dbReference>
<dbReference type="AlphaFoldDB" id="A0A0C9W1X0"/>
<organism evidence="2 3">
    <name type="scientific">Sphaerobolus stellatus (strain SS14)</name>
    <dbReference type="NCBI Taxonomy" id="990650"/>
    <lineage>
        <taxon>Eukaryota</taxon>
        <taxon>Fungi</taxon>
        <taxon>Dikarya</taxon>
        <taxon>Basidiomycota</taxon>
        <taxon>Agaricomycotina</taxon>
        <taxon>Agaricomycetes</taxon>
        <taxon>Phallomycetidae</taxon>
        <taxon>Geastrales</taxon>
        <taxon>Sphaerobolaceae</taxon>
        <taxon>Sphaerobolus</taxon>
    </lineage>
</organism>
<protein>
    <recommendedName>
        <fullName evidence="1">Chalcone isomerase domain-containing protein</fullName>
    </recommendedName>
</protein>
<dbReference type="Proteomes" id="UP000054279">
    <property type="component" value="Unassembled WGS sequence"/>
</dbReference>
<proteinExistence type="predicted"/>
<dbReference type="EMBL" id="KN837111">
    <property type="protein sequence ID" value="KIJ45570.1"/>
    <property type="molecule type" value="Genomic_DNA"/>
</dbReference>